<dbReference type="Pfam" id="PF12796">
    <property type="entry name" value="Ank_2"/>
    <property type="match status" value="1"/>
</dbReference>
<dbReference type="EMBL" id="JAJJMB010017679">
    <property type="protein sequence ID" value="KAI3836079.1"/>
    <property type="molecule type" value="Genomic_DNA"/>
</dbReference>
<evidence type="ECO:0000313" key="4">
    <source>
        <dbReference type="Proteomes" id="UP001202328"/>
    </source>
</evidence>
<dbReference type="Proteomes" id="UP001202328">
    <property type="component" value="Unassembled WGS sequence"/>
</dbReference>
<evidence type="ECO:0000313" key="3">
    <source>
        <dbReference type="EMBL" id="KAI3836079.1"/>
    </source>
</evidence>
<evidence type="ECO:0000259" key="2">
    <source>
        <dbReference type="Pfam" id="PF13962"/>
    </source>
</evidence>
<reference evidence="3" key="1">
    <citation type="submission" date="2022-04" db="EMBL/GenBank/DDBJ databases">
        <title>A functionally conserved STORR gene fusion in Papaver species that diverged 16.8 million years ago.</title>
        <authorList>
            <person name="Catania T."/>
        </authorList>
    </citation>
    <scope>NUCLEOTIDE SEQUENCE</scope>
    <source>
        <strain evidence="3">S-188037</strain>
    </source>
</reference>
<feature type="transmembrane region" description="Helical" evidence="1">
    <location>
        <begin position="610"/>
        <end position="633"/>
    </location>
</feature>
<dbReference type="Pfam" id="PF13962">
    <property type="entry name" value="PGG"/>
    <property type="match status" value="1"/>
</dbReference>
<name>A0AAD4X3K8_9MAGN</name>
<feature type="transmembrane region" description="Helical" evidence="1">
    <location>
        <begin position="653"/>
        <end position="675"/>
    </location>
</feature>
<keyword evidence="1" id="KW-0472">Membrane</keyword>
<keyword evidence="4" id="KW-1185">Reference proteome</keyword>
<comment type="caution">
    <text evidence="3">The sequence shown here is derived from an EMBL/GenBank/DDBJ whole genome shotgun (WGS) entry which is preliminary data.</text>
</comment>
<protein>
    <recommendedName>
        <fullName evidence="2">PGG domain-containing protein</fullName>
    </recommendedName>
</protein>
<feature type="transmembrane region" description="Helical" evidence="1">
    <location>
        <begin position="695"/>
        <end position="718"/>
    </location>
</feature>
<dbReference type="SMART" id="SM00248">
    <property type="entry name" value="ANK"/>
    <property type="match status" value="5"/>
</dbReference>
<evidence type="ECO:0000256" key="1">
    <source>
        <dbReference type="SAM" id="Phobius"/>
    </source>
</evidence>
<dbReference type="InterPro" id="IPR002110">
    <property type="entry name" value="Ankyrin_rpt"/>
</dbReference>
<sequence>MSWEGVEEPSLETVKLCKLIADSQGEVLQKLHESQGETLRELIQSQQHSQQHLLERLTKNFNKGLEEVLIRQNKAGDEDQEEKDADLRKKTIIEADQDGNNVLDEYQTLYDAVCEGNKNQVVQLLMNDVSDAAGKAITCDNETVLHIAVSINNRLENLEIVKELVDRMTAEAMEIKDKYGSTALHVAALYGNKKAAAEIISKNPKLTQIRDEYGRIPLEIAIDHVSDGQKDIVKYLYSKTRDEEPSPFFGPDGAELLCSAIESGFYDLALALVERFPELVTAPTEGSRGVGGLKVLMDRPFAFESGANLPWWQHYIYSLIRVDRSSSVNDYKTGLEGDVENQLEISKAKKAPLSTRIVVKKFILKYIMPYLARAPLVRRLYRQKVIHEQALELVNHMVKHIKQTIPSGQDVTIYLNKNDIMKTAIEYGITEFVSVCLNEYPHLIWENFKGLTMIQMAIQERDEKILNFILETSENDKAYLVSREDENGNNILHYAAKLAPTAKLNLVSGASLQIQREVQWYKGVEAIVPSDYRYRRNKNDETAKFVFTKQHKDLVEKGEQWIKDTCGSCMVVVTLIATVAFAAVLTVPGGNIGDTGDPKNGLPVFLNKGMFMVFAVGDGVALFASITSVIMFLSIMTSRYAEDDFHKSLPQKFIIGLLTLFLSIAGILVAFYGAVNLSNGNRYWWTPIPNATFGFVTVVLFAWLEFPLFAEMVLCTYYPSVFRYKKERVIDDKKKARRSTKPIERKKQR</sequence>
<keyword evidence="1" id="KW-0812">Transmembrane</keyword>
<accession>A0AAD4X3K8</accession>
<proteinExistence type="predicted"/>
<gene>
    <name evidence="3" type="ORF">MKW98_016383</name>
</gene>
<organism evidence="3 4">
    <name type="scientific">Papaver atlanticum</name>
    <dbReference type="NCBI Taxonomy" id="357466"/>
    <lineage>
        <taxon>Eukaryota</taxon>
        <taxon>Viridiplantae</taxon>
        <taxon>Streptophyta</taxon>
        <taxon>Embryophyta</taxon>
        <taxon>Tracheophyta</taxon>
        <taxon>Spermatophyta</taxon>
        <taxon>Magnoliopsida</taxon>
        <taxon>Ranunculales</taxon>
        <taxon>Papaveraceae</taxon>
        <taxon>Papaveroideae</taxon>
        <taxon>Papaver</taxon>
    </lineage>
</organism>
<dbReference type="GO" id="GO:0016020">
    <property type="term" value="C:membrane"/>
    <property type="evidence" value="ECO:0007669"/>
    <property type="project" value="TreeGrafter"/>
</dbReference>
<dbReference type="SUPFAM" id="SSF48403">
    <property type="entry name" value="Ankyrin repeat"/>
    <property type="match status" value="1"/>
</dbReference>
<dbReference type="InterPro" id="IPR036770">
    <property type="entry name" value="Ankyrin_rpt-contain_sf"/>
</dbReference>
<feature type="domain" description="PGG" evidence="2">
    <location>
        <begin position="560"/>
        <end position="672"/>
    </location>
</feature>
<keyword evidence="1" id="KW-1133">Transmembrane helix</keyword>
<dbReference type="PANTHER" id="PTHR24177">
    <property type="entry name" value="CASKIN"/>
    <property type="match status" value="1"/>
</dbReference>
<dbReference type="Gene3D" id="1.25.40.20">
    <property type="entry name" value="Ankyrin repeat-containing domain"/>
    <property type="match status" value="2"/>
</dbReference>
<dbReference type="InterPro" id="IPR026961">
    <property type="entry name" value="PGG_dom"/>
</dbReference>
<dbReference type="AlphaFoldDB" id="A0AAD4X3K8"/>
<dbReference type="PANTHER" id="PTHR24177:SF365">
    <property type="entry name" value="ANKYRIN REPEAT-CONTAINING PROTEIN NPR4-LIKE ISOFORM X1"/>
    <property type="match status" value="1"/>
</dbReference>